<dbReference type="GO" id="GO:0033588">
    <property type="term" value="C:elongator holoenzyme complex"/>
    <property type="evidence" value="ECO:0007669"/>
    <property type="project" value="InterPro"/>
</dbReference>
<dbReference type="PROSITE" id="PS51257">
    <property type="entry name" value="PROKAR_LIPOPROTEIN"/>
    <property type="match status" value="1"/>
</dbReference>
<evidence type="ECO:0000256" key="1">
    <source>
        <dbReference type="ARBA" id="ARBA00005043"/>
    </source>
</evidence>
<dbReference type="AlphaFoldDB" id="A0A8H6VS32"/>
<dbReference type="InterPro" id="IPR027417">
    <property type="entry name" value="P-loop_NTPase"/>
</dbReference>
<keyword evidence="4" id="KW-1185">Reference proteome</keyword>
<dbReference type="Proteomes" id="UP000660729">
    <property type="component" value="Unassembled WGS sequence"/>
</dbReference>
<evidence type="ECO:0000313" key="3">
    <source>
        <dbReference type="EMBL" id="KAF7196790.1"/>
    </source>
</evidence>
<dbReference type="CDD" id="cd19495">
    <property type="entry name" value="Elp6"/>
    <property type="match status" value="1"/>
</dbReference>
<dbReference type="UniPathway" id="UPA00988"/>
<protein>
    <submittedName>
        <fullName evidence="3">Uncharacterized protein</fullName>
    </submittedName>
</protein>
<comment type="similarity">
    <text evidence="2">Belongs to the ELP6 family.</text>
</comment>
<comment type="caution">
    <text evidence="3">The sequence shown here is derived from an EMBL/GenBank/DDBJ whole genome shotgun (WGS) entry which is preliminary data.</text>
</comment>
<proteinExistence type="inferred from homology"/>
<dbReference type="PANTHER" id="PTHR16184:SF6">
    <property type="entry name" value="ELONGATOR COMPLEX PROTEIN 6"/>
    <property type="match status" value="1"/>
</dbReference>
<name>A0A8H6VS32_9PEZI</name>
<comment type="pathway">
    <text evidence="1">tRNA modification; 5-methoxycarbonylmethyl-2-thiouridine-tRNA biosynthesis.</text>
</comment>
<dbReference type="PANTHER" id="PTHR16184">
    <property type="entry name" value="ELONGATOR COMPLEX PROTEIN 6"/>
    <property type="match status" value="1"/>
</dbReference>
<reference evidence="3" key="1">
    <citation type="submission" date="2020-04" db="EMBL/GenBank/DDBJ databases">
        <title>Draft genome resource of the tomato pathogen Pseudocercospora fuligena.</title>
        <authorList>
            <person name="Zaccaron A."/>
        </authorList>
    </citation>
    <scope>NUCLEOTIDE SEQUENCE</scope>
    <source>
        <strain evidence="3">PF001</strain>
    </source>
</reference>
<dbReference type="GO" id="GO:0002098">
    <property type="term" value="P:tRNA wobble uridine modification"/>
    <property type="evidence" value="ECO:0007669"/>
    <property type="project" value="InterPro"/>
</dbReference>
<evidence type="ECO:0000313" key="4">
    <source>
        <dbReference type="Proteomes" id="UP000660729"/>
    </source>
</evidence>
<dbReference type="Gene3D" id="3.40.50.300">
    <property type="entry name" value="P-loop containing nucleotide triphosphate hydrolases"/>
    <property type="match status" value="1"/>
</dbReference>
<evidence type="ECO:0000256" key="2">
    <source>
        <dbReference type="ARBA" id="ARBA00008837"/>
    </source>
</evidence>
<gene>
    <name evidence="3" type="ORF">HII31_01708</name>
</gene>
<dbReference type="OrthoDB" id="9995306at2759"/>
<dbReference type="EMBL" id="JABCIY010000022">
    <property type="protein sequence ID" value="KAF7196790.1"/>
    <property type="molecule type" value="Genomic_DNA"/>
</dbReference>
<accession>A0A8H6VS32</accession>
<sequence>MTSRTLPSALEPYLRLPPEASLILLTSTLGCSVNWLTTRFISSALTQDASSKDEKVSILLVSWMRDLAFWKTEIRRGTGLDISKLSQANQFAFIDCFSNPSITISDSEKQITDALSMLSQAGGRKFLLVLDSPDILLATASTTTLELNQLLLRLRSQVHSTILTCSADQPLVSSAAGESRPTPIEAETAAFITTQAHAARLVLSVRELDTGAAKDISGVLRVTKGGESYDLDEDERDTKEAELLYLVQRDGNAKVFSRGSDHS</sequence>
<dbReference type="InterPro" id="IPR018627">
    <property type="entry name" value="ELP6"/>
</dbReference>
<organism evidence="3 4">
    <name type="scientific">Pseudocercospora fuligena</name>
    <dbReference type="NCBI Taxonomy" id="685502"/>
    <lineage>
        <taxon>Eukaryota</taxon>
        <taxon>Fungi</taxon>
        <taxon>Dikarya</taxon>
        <taxon>Ascomycota</taxon>
        <taxon>Pezizomycotina</taxon>
        <taxon>Dothideomycetes</taxon>
        <taxon>Dothideomycetidae</taxon>
        <taxon>Mycosphaerellales</taxon>
        <taxon>Mycosphaerellaceae</taxon>
        <taxon>Pseudocercospora</taxon>
    </lineage>
</organism>